<organism evidence="1 2">
    <name type="scientific">Sphagnum jensenii</name>
    <dbReference type="NCBI Taxonomy" id="128206"/>
    <lineage>
        <taxon>Eukaryota</taxon>
        <taxon>Viridiplantae</taxon>
        <taxon>Streptophyta</taxon>
        <taxon>Embryophyta</taxon>
        <taxon>Bryophyta</taxon>
        <taxon>Sphagnophytina</taxon>
        <taxon>Sphagnopsida</taxon>
        <taxon>Sphagnales</taxon>
        <taxon>Sphagnaceae</taxon>
        <taxon>Sphagnum</taxon>
    </lineage>
</organism>
<accession>A0ABP1C1T9</accession>
<reference evidence="1" key="1">
    <citation type="submission" date="2024-03" db="EMBL/GenBank/DDBJ databases">
        <authorList>
            <consortium name="ELIXIR-Norway"/>
            <consortium name="Elixir Norway"/>
        </authorList>
    </citation>
    <scope>NUCLEOTIDE SEQUENCE</scope>
</reference>
<sequence length="93" mass="9950">MITNFPSGLGIKQELCDDALYYYYYSSPKCKIVGITVIAKLFQTVGIKSIMTQSCLLAFARDFSMSAAAGAAVYYGAVGQQSGVVAEVGSIMR</sequence>
<protein>
    <submittedName>
        <fullName evidence="1">Uncharacterized protein</fullName>
    </submittedName>
</protein>
<evidence type="ECO:0000313" key="2">
    <source>
        <dbReference type="Proteomes" id="UP001497522"/>
    </source>
</evidence>
<keyword evidence="2" id="KW-1185">Reference proteome</keyword>
<name>A0ABP1C1T9_9BRYO</name>
<dbReference type="Proteomes" id="UP001497522">
    <property type="component" value="Chromosome 9"/>
</dbReference>
<evidence type="ECO:0000313" key="1">
    <source>
        <dbReference type="EMBL" id="CAK9882764.1"/>
    </source>
</evidence>
<dbReference type="EMBL" id="OZ023710">
    <property type="protein sequence ID" value="CAK9882764.1"/>
    <property type="molecule type" value="Genomic_DNA"/>
</dbReference>
<gene>
    <name evidence="1" type="ORF">CSSPJE1EN2_LOCUS24015</name>
</gene>
<proteinExistence type="predicted"/>